<evidence type="ECO:0000313" key="1">
    <source>
        <dbReference type="EMBL" id="NEE14655.1"/>
    </source>
</evidence>
<dbReference type="EMBL" id="JAAGMN010005222">
    <property type="protein sequence ID" value="NEE14655.1"/>
    <property type="molecule type" value="Genomic_DNA"/>
</dbReference>
<gene>
    <name evidence="1" type="ORF">G3M58_50330</name>
</gene>
<dbReference type="AlphaFoldDB" id="A0A6G3XA31"/>
<name>A0A6G3XA31_9ACTN</name>
<reference evidence="1" key="1">
    <citation type="submission" date="2020-01" db="EMBL/GenBank/DDBJ databases">
        <title>Insect and environment-associated Actinomycetes.</title>
        <authorList>
            <person name="Currrie C."/>
            <person name="Chevrette M."/>
            <person name="Carlson C."/>
            <person name="Stubbendieck R."/>
            <person name="Wendt-Pienkowski E."/>
        </authorList>
    </citation>
    <scope>NUCLEOTIDE SEQUENCE</scope>
    <source>
        <strain evidence="1">SID7499</strain>
    </source>
</reference>
<organism evidence="1">
    <name type="scientific">Streptomyces sp. SID7499</name>
    <dbReference type="NCBI Taxonomy" id="2706086"/>
    <lineage>
        <taxon>Bacteria</taxon>
        <taxon>Bacillati</taxon>
        <taxon>Actinomycetota</taxon>
        <taxon>Actinomycetes</taxon>
        <taxon>Kitasatosporales</taxon>
        <taxon>Streptomycetaceae</taxon>
        <taxon>Streptomyces</taxon>
    </lineage>
</organism>
<comment type="caution">
    <text evidence="1">The sequence shown here is derived from an EMBL/GenBank/DDBJ whole genome shotgun (WGS) entry which is preliminary data.</text>
</comment>
<feature type="non-terminal residue" evidence="1">
    <location>
        <position position="99"/>
    </location>
</feature>
<sequence>MDAELQSLADALGRGIAEGSPDLNALLTDTAHRSVVPSLAPRLTDVSRRFQGNSLAWPLAARDLFEVLRLVRRRDAVVYEELKAIAEAFAEDERARTAP</sequence>
<proteinExistence type="predicted"/>
<protein>
    <submittedName>
        <fullName evidence="1">Sel1 repeat family protein</fullName>
    </submittedName>
</protein>
<accession>A0A6G3XA31</accession>